<evidence type="ECO:0000256" key="1">
    <source>
        <dbReference type="ARBA" id="ARBA00009986"/>
    </source>
</evidence>
<dbReference type="RefSeq" id="WP_053251952.1">
    <property type="nucleotide sequence ID" value="NZ_LGAP01000027.1"/>
</dbReference>
<dbReference type="EMBL" id="LGAP01000027">
    <property type="protein sequence ID" value="KOF14353.1"/>
    <property type="molecule type" value="Genomic_DNA"/>
</dbReference>
<keyword evidence="2" id="KW-0479">Metal-binding</keyword>
<keyword evidence="6" id="KW-0558">Oxidation</keyword>
<dbReference type="FunFam" id="3.40.309.10:FF:000012">
    <property type="entry name" value="Betaine aldehyde dehydrogenase"/>
    <property type="match status" value="1"/>
</dbReference>
<evidence type="ECO:0000313" key="8">
    <source>
        <dbReference type="EMBL" id="KOF14353.1"/>
    </source>
</evidence>
<dbReference type="InterPro" id="IPR016161">
    <property type="entry name" value="Ald_DH/histidinol_DH"/>
</dbReference>
<dbReference type="Proteomes" id="UP000037425">
    <property type="component" value="Unassembled WGS sequence"/>
</dbReference>
<proteinExistence type="inferred from homology"/>
<dbReference type="PATRIC" id="fig|106592.7.peg.4252"/>
<name>A0A0L8BIE1_ENSAD</name>
<dbReference type="CDD" id="cd07138">
    <property type="entry name" value="ALDH_CddD_SSP0762"/>
    <property type="match status" value="1"/>
</dbReference>
<dbReference type="InterPro" id="IPR016162">
    <property type="entry name" value="Ald_DH_N"/>
</dbReference>
<dbReference type="InterPro" id="IPR016163">
    <property type="entry name" value="Ald_DH_C"/>
</dbReference>
<dbReference type="Pfam" id="PF00171">
    <property type="entry name" value="Aldedh"/>
    <property type="match status" value="1"/>
</dbReference>
<evidence type="ECO:0000256" key="2">
    <source>
        <dbReference type="ARBA" id="ARBA00022723"/>
    </source>
</evidence>
<comment type="caution">
    <text evidence="8">The sequence shown here is derived from an EMBL/GenBank/DDBJ whole genome shotgun (WGS) entry which is preliminary data.</text>
</comment>
<dbReference type="FunFam" id="3.40.605.10:FF:000007">
    <property type="entry name" value="NAD/NADP-dependent betaine aldehyde dehydrogenase"/>
    <property type="match status" value="1"/>
</dbReference>
<evidence type="ECO:0000313" key="9">
    <source>
        <dbReference type="Proteomes" id="UP000037425"/>
    </source>
</evidence>
<dbReference type="OrthoDB" id="9812625at2"/>
<dbReference type="Gene3D" id="3.40.605.10">
    <property type="entry name" value="Aldehyde Dehydrogenase, Chain A, domain 1"/>
    <property type="match status" value="1"/>
</dbReference>
<dbReference type="PANTHER" id="PTHR42804:SF1">
    <property type="entry name" value="ALDEHYDE DEHYDROGENASE-RELATED"/>
    <property type="match status" value="1"/>
</dbReference>
<evidence type="ECO:0000256" key="4">
    <source>
        <dbReference type="ARBA" id="ARBA00022958"/>
    </source>
</evidence>
<accession>A0A0L8BIE1</accession>
<evidence type="ECO:0000256" key="6">
    <source>
        <dbReference type="ARBA" id="ARBA00023097"/>
    </source>
</evidence>
<dbReference type="GO" id="GO:0016620">
    <property type="term" value="F:oxidoreductase activity, acting on the aldehyde or oxo group of donors, NAD or NADP as acceptor"/>
    <property type="evidence" value="ECO:0007669"/>
    <property type="project" value="InterPro"/>
</dbReference>
<keyword evidence="5" id="KW-0560">Oxidoreductase</keyword>
<evidence type="ECO:0000259" key="7">
    <source>
        <dbReference type="Pfam" id="PF00171"/>
    </source>
</evidence>
<sequence>MEHATKFYIDGKWVEPASNATAHLINPATEEVFATIAMGSAEDVDKAVKAARRAFPAFSKSSVEERIHLLQKIEAIFLRREREIAETVTQEMGMPISLSTTGLLDWCKVHTAATIEILKNFQFAEKLGTTTVYKEPIGVVGLITPWNWPIGQIFTKILPALATGCTMVLKPSQLTPLDAIILAEIMDEAGVPAGVFNLVNGEGRVVGEAISQHPDIDMVSFTGSTRAGIQISKSAADTIKRVVSELGGKSANIILDDADFDTAIESAVANCFFINGQACDAGTRLLVPRTRLEEATKLAAAAANANVLGSPADPKTTLGPVMNANQFARVQELIQTGIDEGARLVAGGTGRPEGIEAGYYVKPTVFSDVKPGMTIYREEIFGPVLSITAYEDLDDAVRIANDTVYGLAAHITGKNMDTIRKLSRELRAGSVFVNSPDWDPKAPFGGYRESGNGRECGEYGFTEFLEIKAVVGHG</sequence>
<feature type="domain" description="Aldehyde dehydrogenase" evidence="7">
    <location>
        <begin position="13"/>
        <end position="470"/>
    </location>
</feature>
<protein>
    <submittedName>
        <fullName evidence="8">Aldehyde dehydrogenase</fullName>
    </submittedName>
</protein>
<reference evidence="9" key="1">
    <citation type="submission" date="2015-07" db="EMBL/GenBank/DDBJ databases">
        <title>Whole genome sequence of an Ensifer adhaerens strain isolated from a cave pool in the Wind Cave National Park.</title>
        <authorList>
            <person name="Eng W.W.H."/>
            <person name="Gan H.M."/>
            <person name="Barton H.A."/>
            <person name="Savka M.A."/>
        </authorList>
    </citation>
    <scope>NUCLEOTIDE SEQUENCE [LARGE SCALE GENOMIC DNA]</scope>
    <source>
        <strain evidence="9">SD006</strain>
    </source>
</reference>
<dbReference type="PANTHER" id="PTHR42804">
    <property type="entry name" value="ALDEHYDE DEHYDROGENASE"/>
    <property type="match status" value="1"/>
</dbReference>
<keyword evidence="4" id="KW-0630">Potassium</keyword>
<keyword evidence="3" id="KW-0521">NADP</keyword>
<dbReference type="InterPro" id="IPR015590">
    <property type="entry name" value="Aldehyde_DH_dom"/>
</dbReference>
<comment type="similarity">
    <text evidence="1">Belongs to the aldehyde dehydrogenase family.</text>
</comment>
<evidence type="ECO:0000256" key="5">
    <source>
        <dbReference type="ARBA" id="ARBA00023002"/>
    </source>
</evidence>
<dbReference type="AlphaFoldDB" id="A0A0L8BIE1"/>
<dbReference type="Gene3D" id="3.40.309.10">
    <property type="entry name" value="Aldehyde Dehydrogenase, Chain A, domain 2"/>
    <property type="match status" value="1"/>
</dbReference>
<evidence type="ECO:0000256" key="3">
    <source>
        <dbReference type="ARBA" id="ARBA00022857"/>
    </source>
</evidence>
<gene>
    <name evidence="8" type="ORF">AC244_27310</name>
</gene>
<dbReference type="SUPFAM" id="SSF53720">
    <property type="entry name" value="ALDH-like"/>
    <property type="match status" value="1"/>
</dbReference>
<organism evidence="8 9">
    <name type="scientific">Ensifer adhaerens</name>
    <name type="common">Sinorhizobium morelense</name>
    <dbReference type="NCBI Taxonomy" id="106592"/>
    <lineage>
        <taxon>Bacteria</taxon>
        <taxon>Pseudomonadati</taxon>
        <taxon>Pseudomonadota</taxon>
        <taxon>Alphaproteobacteria</taxon>
        <taxon>Hyphomicrobiales</taxon>
        <taxon>Rhizobiaceae</taxon>
        <taxon>Sinorhizobium/Ensifer group</taxon>
        <taxon>Ensifer</taxon>
    </lineage>
</organism>
<dbReference type="GO" id="GO:0046872">
    <property type="term" value="F:metal ion binding"/>
    <property type="evidence" value="ECO:0007669"/>
    <property type="project" value="UniProtKB-KW"/>
</dbReference>